<proteinExistence type="predicted"/>
<dbReference type="GO" id="GO:0005886">
    <property type="term" value="C:plasma membrane"/>
    <property type="evidence" value="ECO:0007669"/>
    <property type="project" value="TreeGrafter"/>
</dbReference>
<dbReference type="InterPro" id="IPR010627">
    <property type="entry name" value="Prepilin_pept_A24_N"/>
</dbReference>
<dbReference type="InterPro" id="IPR050882">
    <property type="entry name" value="Prepilin_peptidase/N-MTase"/>
</dbReference>
<dbReference type="AlphaFoldDB" id="A0A829BJW2"/>
<sequence>MKLILFFMLGASLGSFFGLVVDRYPQKSIIFPRSHCNKCYNCLTMRDLIPIFSRIINKNSCRFCGYPIPLRYSLVELLCGLISTGFALDLLTTSQVCLLFMGVLLSLYDLQDQSYPLTLWIGFTFLLMFIYPLNLISLILFLFGIFAALKNINIGSGDFFYLATLALSLNLQQIIWIIQIASLLGILYSLLFQKHKEPFAFVPFLFLGHLIIIFSHLI</sequence>
<name>A0A829BJW2_STRMG</name>
<evidence type="ECO:0000313" key="3">
    <source>
        <dbReference type="EMBL" id="EMC25294.1"/>
    </source>
</evidence>
<organism evidence="3 4">
    <name type="scientific">Streptococcus mutans SM6</name>
    <dbReference type="NCBI Taxonomy" id="857119"/>
    <lineage>
        <taxon>Bacteria</taxon>
        <taxon>Bacillati</taxon>
        <taxon>Bacillota</taxon>
        <taxon>Bacilli</taxon>
        <taxon>Lactobacillales</taxon>
        <taxon>Streptococcaceae</taxon>
        <taxon>Streptococcus</taxon>
    </lineage>
</organism>
<feature type="transmembrane region" description="Helical" evidence="1">
    <location>
        <begin position="159"/>
        <end position="187"/>
    </location>
</feature>
<reference evidence="3 4" key="1">
    <citation type="journal article" date="2013" name="Mol. Biol. Evol.">
        <title>Evolutionary and population genomics of the cavity causing bacteria Streptococcus mutans.</title>
        <authorList>
            <person name="Cornejo O.E."/>
            <person name="Lefebure T."/>
            <person name="Pavinski Bitar P.D."/>
            <person name="Lang P."/>
            <person name="Richards V.P."/>
            <person name="Eilertson K."/>
            <person name="Do T."/>
            <person name="Beighton D."/>
            <person name="Zeng L."/>
            <person name="Ahn S.J."/>
            <person name="Burne R.A."/>
            <person name="Siepel A."/>
            <person name="Bustamante C.D."/>
            <person name="Stanhope M.J."/>
        </authorList>
    </citation>
    <scope>NUCLEOTIDE SEQUENCE [LARGE SCALE GENOMIC DNA]</scope>
    <source>
        <strain evidence="3 4">SM6</strain>
    </source>
</reference>
<keyword evidence="1" id="KW-1133">Transmembrane helix</keyword>
<evidence type="ECO:0000259" key="2">
    <source>
        <dbReference type="Pfam" id="PF06750"/>
    </source>
</evidence>
<feature type="transmembrane region" description="Helical" evidence="1">
    <location>
        <begin position="199"/>
        <end position="217"/>
    </location>
</feature>
<protein>
    <submittedName>
        <fullName evidence="3">Signal peptidase type IV</fullName>
    </submittedName>
</protein>
<evidence type="ECO:0000313" key="4">
    <source>
        <dbReference type="Proteomes" id="UP000011676"/>
    </source>
</evidence>
<dbReference type="RefSeq" id="WP_002266318.1">
    <property type="nucleotide sequence ID" value="NZ_AHSR01000007.1"/>
</dbReference>
<dbReference type="GO" id="GO:0004190">
    <property type="term" value="F:aspartic-type endopeptidase activity"/>
    <property type="evidence" value="ECO:0007669"/>
    <property type="project" value="TreeGrafter"/>
</dbReference>
<keyword evidence="1" id="KW-0812">Transmembrane</keyword>
<feature type="transmembrane region" description="Helical" evidence="1">
    <location>
        <begin position="117"/>
        <end position="147"/>
    </location>
</feature>
<gene>
    <name evidence="3" type="ORF">SMU82_02261</name>
</gene>
<feature type="transmembrane region" description="Helical" evidence="1">
    <location>
        <begin position="81"/>
        <end position="105"/>
    </location>
</feature>
<keyword evidence="1" id="KW-0472">Membrane</keyword>
<dbReference type="GO" id="GO:0006465">
    <property type="term" value="P:signal peptide processing"/>
    <property type="evidence" value="ECO:0007669"/>
    <property type="project" value="TreeGrafter"/>
</dbReference>
<feature type="domain" description="Prepilin peptidase A24 N-terminal" evidence="2">
    <location>
        <begin position="9"/>
        <end position="87"/>
    </location>
</feature>
<dbReference type="Pfam" id="PF06750">
    <property type="entry name" value="A24_N_bact"/>
    <property type="match status" value="1"/>
</dbReference>
<evidence type="ECO:0000256" key="1">
    <source>
        <dbReference type="SAM" id="Phobius"/>
    </source>
</evidence>
<dbReference type="PANTHER" id="PTHR30487">
    <property type="entry name" value="TYPE 4 PREPILIN-LIKE PROTEINS LEADER PEPTIDE-PROCESSING ENZYME"/>
    <property type="match status" value="1"/>
</dbReference>
<dbReference type="PANTHER" id="PTHR30487:SF0">
    <property type="entry name" value="PREPILIN LEADER PEPTIDASE_N-METHYLTRANSFERASE-RELATED"/>
    <property type="match status" value="1"/>
</dbReference>
<dbReference type="Proteomes" id="UP000011676">
    <property type="component" value="Unassembled WGS sequence"/>
</dbReference>
<dbReference type="EMBL" id="AHSR01000007">
    <property type="protein sequence ID" value="EMC25294.1"/>
    <property type="molecule type" value="Genomic_DNA"/>
</dbReference>
<accession>A0A829BJW2</accession>
<comment type="caution">
    <text evidence="3">The sequence shown here is derived from an EMBL/GenBank/DDBJ whole genome shotgun (WGS) entry which is preliminary data.</text>
</comment>